<keyword evidence="9 15" id="KW-0540">Nuclease</keyword>
<keyword evidence="7 15" id="KW-0507">mRNA processing</keyword>
<dbReference type="GO" id="GO:0019843">
    <property type="term" value="F:rRNA binding"/>
    <property type="evidence" value="ECO:0007669"/>
    <property type="project" value="UniProtKB-KW"/>
</dbReference>
<protein>
    <recommendedName>
        <fullName evidence="15">Ribonuclease 3</fullName>
        <ecNumber evidence="15">3.1.26.3</ecNumber>
    </recommendedName>
    <alternativeName>
        <fullName evidence="15">Ribonuclease III</fullName>
        <shortName evidence="15">RNase III</shortName>
    </alternativeName>
</protein>
<dbReference type="FunFam" id="3.30.160.20:FF:000003">
    <property type="entry name" value="Ribonuclease 3"/>
    <property type="match status" value="1"/>
</dbReference>
<organism evidence="18 19">
    <name type="scientific">Paraglaciecola arctica BSs20135</name>
    <dbReference type="NCBI Taxonomy" id="493475"/>
    <lineage>
        <taxon>Bacteria</taxon>
        <taxon>Pseudomonadati</taxon>
        <taxon>Pseudomonadota</taxon>
        <taxon>Gammaproteobacteria</taxon>
        <taxon>Alteromonadales</taxon>
        <taxon>Alteromonadaceae</taxon>
        <taxon>Paraglaciecola</taxon>
    </lineage>
</organism>
<comment type="catalytic activity">
    <reaction evidence="1 15">
        <text>Endonucleolytic cleavage to 5'-phosphomonoester.</text>
        <dbReference type="EC" id="3.1.26.3"/>
    </reaction>
</comment>
<evidence type="ECO:0000256" key="10">
    <source>
        <dbReference type="ARBA" id="ARBA00022723"/>
    </source>
</evidence>
<feature type="binding site" evidence="15">
    <location>
        <position position="115"/>
    </location>
    <ligand>
        <name>Mg(2+)</name>
        <dbReference type="ChEBI" id="CHEBI:18420"/>
    </ligand>
</feature>
<gene>
    <name evidence="15 18" type="primary">rnc</name>
    <name evidence="18" type="ORF">GARC_3983</name>
</gene>
<dbReference type="InterPro" id="IPR011907">
    <property type="entry name" value="RNase_III"/>
</dbReference>
<keyword evidence="14 15" id="KW-0694">RNA-binding</keyword>
<evidence type="ECO:0000256" key="4">
    <source>
        <dbReference type="ARBA" id="ARBA00011738"/>
    </source>
</evidence>
<evidence type="ECO:0000256" key="12">
    <source>
        <dbReference type="ARBA" id="ARBA00022801"/>
    </source>
</evidence>
<dbReference type="GO" id="GO:0004525">
    <property type="term" value="F:ribonuclease III activity"/>
    <property type="evidence" value="ECO:0007669"/>
    <property type="project" value="UniProtKB-UniRule"/>
</dbReference>
<evidence type="ECO:0000313" key="19">
    <source>
        <dbReference type="Proteomes" id="UP000006327"/>
    </source>
</evidence>
<dbReference type="GO" id="GO:0006397">
    <property type="term" value="P:mRNA processing"/>
    <property type="evidence" value="ECO:0007669"/>
    <property type="project" value="UniProtKB-UniRule"/>
</dbReference>
<dbReference type="CDD" id="cd00593">
    <property type="entry name" value="RIBOc"/>
    <property type="match status" value="1"/>
</dbReference>
<comment type="subcellular location">
    <subcellularLocation>
        <location evidence="2 15">Cytoplasm</location>
    </subcellularLocation>
</comment>
<comment type="function">
    <text evidence="15">Digests double-stranded RNA. Involved in the processing of primary rRNA transcript to yield the immediate precursors to the large and small rRNAs (23S and 16S). Processes some mRNAs, and tRNAs when they are encoded in the rRNA operon. Processes pre-crRNA and tracrRNA of type II CRISPR loci if present in the organism.</text>
</comment>
<dbReference type="AlphaFoldDB" id="K6ZBY1"/>
<comment type="cofactor">
    <cofactor evidence="15">
        <name>Mg(2+)</name>
        <dbReference type="ChEBI" id="CHEBI:18420"/>
    </cofactor>
</comment>
<keyword evidence="12 15" id="KW-0378">Hydrolase</keyword>
<dbReference type="PANTHER" id="PTHR11207:SF0">
    <property type="entry name" value="RIBONUCLEASE 3"/>
    <property type="match status" value="1"/>
</dbReference>
<dbReference type="InterPro" id="IPR014720">
    <property type="entry name" value="dsRBD_dom"/>
</dbReference>
<dbReference type="CDD" id="cd10845">
    <property type="entry name" value="DSRM_RNAse_III_family"/>
    <property type="match status" value="1"/>
</dbReference>
<keyword evidence="13 15" id="KW-0460">Magnesium</keyword>
<feature type="binding site" evidence="15">
    <location>
        <position position="42"/>
    </location>
    <ligand>
        <name>Mg(2+)</name>
        <dbReference type="ChEBI" id="CHEBI:18420"/>
    </ligand>
</feature>
<feature type="domain" description="DRBM" evidence="16">
    <location>
        <begin position="156"/>
        <end position="226"/>
    </location>
</feature>
<evidence type="ECO:0000256" key="15">
    <source>
        <dbReference type="HAMAP-Rule" id="MF_00104"/>
    </source>
</evidence>
<dbReference type="GO" id="GO:0006364">
    <property type="term" value="P:rRNA processing"/>
    <property type="evidence" value="ECO:0007669"/>
    <property type="project" value="UniProtKB-UniRule"/>
</dbReference>
<dbReference type="PROSITE" id="PS50137">
    <property type="entry name" value="DS_RBD"/>
    <property type="match status" value="1"/>
</dbReference>
<evidence type="ECO:0000256" key="14">
    <source>
        <dbReference type="ARBA" id="ARBA00022884"/>
    </source>
</evidence>
<dbReference type="GO" id="GO:0042802">
    <property type="term" value="F:identical protein binding"/>
    <property type="evidence" value="ECO:0007669"/>
    <property type="project" value="UniProtKB-ARBA"/>
</dbReference>
<keyword evidence="19" id="KW-1185">Reference proteome</keyword>
<dbReference type="STRING" id="493475.GARC_3983"/>
<dbReference type="GO" id="GO:0008033">
    <property type="term" value="P:tRNA processing"/>
    <property type="evidence" value="ECO:0007669"/>
    <property type="project" value="UniProtKB-KW"/>
</dbReference>
<dbReference type="GO" id="GO:0003725">
    <property type="term" value="F:double-stranded RNA binding"/>
    <property type="evidence" value="ECO:0007669"/>
    <property type="project" value="TreeGrafter"/>
</dbReference>
<dbReference type="EMBL" id="BAEO01000056">
    <property type="protein sequence ID" value="GAC20930.1"/>
    <property type="molecule type" value="Genomic_DNA"/>
</dbReference>
<comment type="subunit">
    <text evidence="4 15">Homodimer.</text>
</comment>
<proteinExistence type="inferred from homology"/>
<dbReference type="Proteomes" id="UP000006327">
    <property type="component" value="Unassembled WGS sequence"/>
</dbReference>
<evidence type="ECO:0000256" key="7">
    <source>
        <dbReference type="ARBA" id="ARBA00022664"/>
    </source>
</evidence>
<evidence type="ECO:0000256" key="11">
    <source>
        <dbReference type="ARBA" id="ARBA00022759"/>
    </source>
</evidence>
<dbReference type="Pfam" id="PF00035">
    <property type="entry name" value="dsrm"/>
    <property type="match status" value="1"/>
</dbReference>
<keyword evidence="10 15" id="KW-0479">Metal-binding</keyword>
<dbReference type="PANTHER" id="PTHR11207">
    <property type="entry name" value="RIBONUCLEASE III"/>
    <property type="match status" value="1"/>
</dbReference>
<keyword evidence="15" id="KW-0699">rRNA-binding</keyword>
<evidence type="ECO:0000256" key="6">
    <source>
        <dbReference type="ARBA" id="ARBA00022552"/>
    </source>
</evidence>
<keyword evidence="5 15" id="KW-0963">Cytoplasm</keyword>
<evidence type="ECO:0000256" key="5">
    <source>
        <dbReference type="ARBA" id="ARBA00022490"/>
    </source>
</evidence>
<evidence type="ECO:0000256" key="9">
    <source>
        <dbReference type="ARBA" id="ARBA00022722"/>
    </source>
</evidence>
<dbReference type="SUPFAM" id="SSF54768">
    <property type="entry name" value="dsRNA-binding domain-like"/>
    <property type="match status" value="1"/>
</dbReference>
<evidence type="ECO:0000256" key="2">
    <source>
        <dbReference type="ARBA" id="ARBA00004496"/>
    </source>
</evidence>
<feature type="binding site" evidence="15">
    <location>
        <position position="118"/>
    </location>
    <ligand>
        <name>Mg(2+)</name>
        <dbReference type="ChEBI" id="CHEBI:18420"/>
    </ligand>
</feature>
<keyword evidence="8 15" id="KW-0819">tRNA processing</keyword>
<comment type="caution">
    <text evidence="18">The sequence shown here is derived from an EMBL/GenBank/DDBJ whole genome shotgun (WGS) entry which is preliminary data.</text>
</comment>
<evidence type="ECO:0000259" key="17">
    <source>
        <dbReference type="PROSITE" id="PS50142"/>
    </source>
</evidence>
<dbReference type="RefSeq" id="WP_007623362.1">
    <property type="nucleotide sequence ID" value="NZ_BAEO01000056.1"/>
</dbReference>
<name>K6ZBY1_9ALTE</name>
<dbReference type="GO" id="GO:0010468">
    <property type="term" value="P:regulation of gene expression"/>
    <property type="evidence" value="ECO:0007669"/>
    <property type="project" value="TreeGrafter"/>
</dbReference>
<evidence type="ECO:0000313" key="18">
    <source>
        <dbReference type="EMBL" id="GAC20930.1"/>
    </source>
</evidence>
<dbReference type="SUPFAM" id="SSF69065">
    <property type="entry name" value="RNase III domain-like"/>
    <property type="match status" value="1"/>
</dbReference>
<dbReference type="FunFam" id="1.10.1520.10:FF:000001">
    <property type="entry name" value="Ribonuclease 3"/>
    <property type="match status" value="1"/>
</dbReference>
<evidence type="ECO:0000256" key="3">
    <source>
        <dbReference type="ARBA" id="ARBA00010183"/>
    </source>
</evidence>
<dbReference type="SMART" id="SM00535">
    <property type="entry name" value="RIBOc"/>
    <property type="match status" value="1"/>
</dbReference>
<accession>K6ZBY1</accession>
<dbReference type="Gene3D" id="3.30.160.20">
    <property type="match status" value="1"/>
</dbReference>
<sequence length="228" mass="25588">MPLVNPYLPLYKRLGYTFADEANIVKALTHRSAGKQHNERLEFLGDAILGMVIAKGLYQRFPKQPEGKLTRMRSSLVKGDTLAEVAREFELGELLLLGPGELKSGGFRRDSILADAVEAIIGAIYLEAGMDKCESLILEWFGPRLKALDPEAVSKDDKTRLQEYLQSNKHPLPLYEVTEIKGKSHDQTFYVECNVEGLKKAVIGKGNSRRRAEQKAAKQAFEKLINDR</sequence>
<evidence type="ECO:0000256" key="13">
    <source>
        <dbReference type="ARBA" id="ARBA00022842"/>
    </source>
</evidence>
<reference evidence="18 19" key="1">
    <citation type="journal article" date="2017" name="Antonie Van Leeuwenhoek">
        <title>Rhizobium rhizosphaerae sp. nov., a novel species isolated from rice rhizosphere.</title>
        <authorList>
            <person name="Zhao J.J."/>
            <person name="Zhang J."/>
            <person name="Zhang R.J."/>
            <person name="Zhang C.W."/>
            <person name="Yin H.Q."/>
            <person name="Zhang X.X."/>
        </authorList>
    </citation>
    <scope>NUCLEOTIDE SEQUENCE [LARGE SCALE GENOMIC DNA]</scope>
    <source>
        <strain evidence="18 19">BSs20135</strain>
    </source>
</reference>
<dbReference type="GO" id="GO:0046872">
    <property type="term" value="F:metal ion binding"/>
    <property type="evidence" value="ECO:0007669"/>
    <property type="project" value="UniProtKB-KW"/>
</dbReference>
<feature type="active site" evidence="15">
    <location>
        <position position="118"/>
    </location>
</feature>
<dbReference type="eggNOG" id="COG0571">
    <property type="taxonomic scope" value="Bacteria"/>
</dbReference>
<dbReference type="GO" id="GO:0005737">
    <property type="term" value="C:cytoplasm"/>
    <property type="evidence" value="ECO:0007669"/>
    <property type="project" value="UniProtKB-SubCell"/>
</dbReference>
<feature type="active site" evidence="15">
    <location>
        <position position="46"/>
    </location>
</feature>
<dbReference type="OrthoDB" id="9805026at2"/>
<dbReference type="EC" id="3.1.26.3" evidence="15"/>
<comment type="similarity">
    <text evidence="3">Belongs to the ribonuclease III family.</text>
</comment>
<evidence type="ECO:0000256" key="8">
    <source>
        <dbReference type="ARBA" id="ARBA00022694"/>
    </source>
</evidence>
<dbReference type="Pfam" id="PF14622">
    <property type="entry name" value="Ribonucleas_3_3"/>
    <property type="match status" value="1"/>
</dbReference>
<evidence type="ECO:0000259" key="16">
    <source>
        <dbReference type="PROSITE" id="PS50137"/>
    </source>
</evidence>
<dbReference type="SMART" id="SM00358">
    <property type="entry name" value="DSRM"/>
    <property type="match status" value="1"/>
</dbReference>
<dbReference type="PROSITE" id="PS50142">
    <property type="entry name" value="RNASE_3_2"/>
    <property type="match status" value="1"/>
</dbReference>
<feature type="domain" description="RNase III" evidence="17">
    <location>
        <begin position="7"/>
        <end position="129"/>
    </location>
</feature>
<dbReference type="Gene3D" id="1.10.1520.10">
    <property type="entry name" value="Ribonuclease III domain"/>
    <property type="match status" value="1"/>
</dbReference>
<dbReference type="PROSITE" id="PS00517">
    <property type="entry name" value="RNASE_3_1"/>
    <property type="match status" value="1"/>
</dbReference>
<evidence type="ECO:0000256" key="1">
    <source>
        <dbReference type="ARBA" id="ARBA00000109"/>
    </source>
</evidence>
<keyword evidence="6 15" id="KW-0698">rRNA processing</keyword>
<dbReference type="HAMAP" id="MF_00104">
    <property type="entry name" value="RNase_III"/>
    <property type="match status" value="1"/>
</dbReference>
<dbReference type="InterPro" id="IPR036389">
    <property type="entry name" value="RNase_III_sf"/>
</dbReference>
<dbReference type="NCBIfam" id="TIGR02191">
    <property type="entry name" value="RNaseIII"/>
    <property type="match status" value="1"/>
</dbReference>
<dbReference type="InterPro" id="IPR000999">
    <property type="entry name" value="RNase_III_dom"/>
</dbReference>
<keyword evidence="11 15" id="KW-0255">Endonuclease</keyword>